<evidence type="ECO:0000313" key="3">
    <source>
        <dbReference type="Proteomes" id="UP000023430"/>
    </source>
</evidence>
<dbReference type="eggNOG" id="COG4641">
    <property type="taxonomic scope" value="Bacteria"/>
</dbReference>
<proteinExistence type="predicted"/>
<keyword evidence="3" id="KW-1185">Reference proteome</keyword>
<organism evidence="2 3">
    <name type="scientific">Roseivivax isoporae LMG 25204</name>
    <dbReference type="NCBI Taxonomy" id="1449351"/>
    <lineage>
        <taxon>Bacteria</taxon>
        <taxon>Pseudomonadati</taxon>
        <taxon>Pseudomonadota</taxon>
        <taxon>Alphaproteobacteria</taxon>
        <taxon>Rhodobacterales</taxon>
        <taxon>Roseobacteraceae</taxon>
        <taxon>Roseivivax</taxon>
    </lineage>
</organism>
<dbReference type="EMBL" id="JAME01000016">
    <property type="protein sequence ID" value="ETX28744.1"/>
    <property type="molecule type" value="Genomic_DNA"/>
</dbReference>
<dbReference type="AlphaFoldDB" id="X7F9H7"/>
<dbReference type="Pfam" id="PF13524">
    <property type="entry name" value="Glyco_trans_1_2"/>
    <property type="match status" value="1"/>
</dbReference>
<name>X7F9H7_9RHOB</name>
<evidence type="ECO:0000259" key="1">
    <source>
        <dbReference type="Pfam" id="PF13524"/>
    </source>
</evidence>
<evidence type="ECO:0000313" key="2">
    <source>
        <dbReference type="EMBL" id="ETX28744.1"/>
    </source>
</evidence>
<reference evidence="2 3" key="1">
    <citation type="submission" date="2014-01" db="EMBL/GenBank/DDBJ databases">
        <title>Roseivivax isoporae LMG 25204 Genome Sequencing.</title>
        <authorList>
            <person name="Lai Q."/>
            <person name="Li G."/>
            <person name="Shao Z."/>
        </authorList>
    </citation>
    <scope>NUCLEOTIDE SEQUENCE [LARGE SCALE GENOMIC DNA]</scope>
    <source>
        <strain evidence="2 3">LMG 25204</strain>
    </source>
</reference>
<dbReference type="OrthoDB" id="5121913at2"/>
<sequence>MTTRPDPKPRLVFFQWDHRPNGAASGFLALHMQHHVRCLAHSFNVTVIAEDCDYAEVCDRVRPDLALFEAGYRTHGSRRIRITGTGAHPDVPKVALHNGDPWCDRRAGLLSDMEHWGIETVFAIGTATPAYMPTLAERTFVWPNFIDPEVFRDYGQQKVVPVMLTGQAYGLYPWRQAVHETLAAHYPSLVTPPFRYEDGGARRMLAGESYARALNASWLSPACGTMGHELVRKHLEIPGSACLLVAERTPVLEAAGFRDGENCILADASDVLDRVDAMFRDEDRMRAVIAAGHDLVHARHTLAHRTQIREWFELNRRLRPGDCIVQPGPFEPLRIAAEGTRHGHLPATGLDRVALREGARKRARGEPGEARAAYQTALGYVGYLPEAQYGLALCDLETGRAGAAVNRLARMIATTLADYGATRPDPAEWALYLAALVADGRTDHALSLRDRYPDADHVELRHVRALLSGLARGAPAASGPAPRGGTSVHDVPVRSAEAYRAWFDDILLRCGQPPFGTVAPRAGLRDRALRLVDRALAAVGAGALRPAVPAAPGMGYARHLRDTLGRRLLPPAGRRRARQLAAAVTWPMTSRIARR</sequence>
<dbReference type="STRING" id="1449351.RISW2_05440"/>
<comment type="caution">
    <text evidence="2">The sequence shown here is derived from an EMBL/GenBank/DDBJ whole genome shotgun (WGS) entry which is preliminary data.</text>
</comment>
<accession>X7F9H7</accession>
<dbReference type="InterPro" id="IPR011990">
    <property type="entry name" value="TPR-like_helical_dom_sf"/>
</dbReference>
<dbReference type="SUPFAM" id="SSF48452">
    <property type="entry name" value="TPR-like"/>
    <property type="match status" value="1"/>
</dbReference>
<protein>
    <recommendedName>
        <fullName evidence="1">Spore protein YkvP/CgeB glycosyl transferase-like domain-containing protein</fullName>
    </recommendedName>
</protein>
<dbReference type="RefSeq" id="WP_043771217.1">
    <property type="nucleotide sequence ID" value="NZ_JAME01000016.1"/>
</dbReference>
<gene>
    <name evidence="2" type="ORF">RISW2_05440</name>
</gene>
<dbReference type="InterPro" id="IPR055259">
    <property type="entry name" value="YkvP/CgeB_Glyco_trans-like"/>
</dbReference>
<dbReference type="Proteomes" id="UP000023430">
    <property type="component" value="Unassembled WGS sequence"/>
</dbReference>
<feature type="domain" description="Spore protein YkvP/CgeB glycosyl transferase-like" evidence="1">
    <location>
        <begin position="201"/>
        <end position="307"/>
    </location>
</feature>